<dbReference type="STRING" id="1806994.A0A507C363"/>
<feature type="binding site" evidence="9">
    <location>
        <position position="52"/>
    </location>
    <ligand>
        <name>Zn(2+)</name>
        <dbReference type="ChEBI" id="CHEBI:29105"/>
    </ligand>
</feature>
<evidence type="ECO:0000256" key="2">
    <source>
        <dbReference type="ARBA" id="ARBA00009164"/>
    </source>
</evidence>
<gene>
    <name evidence="10" type="ORF">SmJEL517_g03310</name>
</gene>
<accession>A0A507C363</accession>
<dbReference type="UniPathway" id="UPA00849">
    <property type="reaction ID" value="UER00819"/>
</dbReference>
<dbReference type="GO" id="GO:0005739">
    <property type="term" value="C:mitochondrion"/>
    <property type="evidence" value="ECO:0007669"/>
    <property type="project" value="TreeGrafter"/>
</dbReference>
<evidence type="ECO:0000313" key="10">
    <source>
        <dbReference type="EMBL" id="TPX33891.1"/>
    </source>
</evidence>
<keyword evidence="5 7" id="KW-0783">Tetrahydrobiopterin biosynthesis</keyword>
<dbReference type="FunFam" id="3.30.479.10:FF:000003">
    <property type="entry name" value="6-pyruvoyl tetrahydrobiopterin synthase"/>
    <property type="match status" value="1"/>
</dbReference>
<evidence type="ECO:0000256" key="8">
    <source>
        <dbReference type="PIRSR" id="PIRSR006113-1"/>
    </source>
</evidence>
<sequence>MPTASSSQKKQVAYITRIESFSAAHRLNANLLSKEDNLAIFGKCNHENFHGHNYKVEVTIKGEIDSTTGMVVNLTDLKLWMQKAIIDVLDHKNIDMDVPHFRDRPSTAENIAVFIWQSLEGILTVGQLHKVKLFETEKNVVTYRGE</sequence>
<dbReference type="SUPFAM" id="SSF55620">
    <property type="entry name" value="Tetrahydrobiopterin biosynthesis enzymes-like"/>
    <property type="match status" value="1"/>
</dbReference>
<dbReference type="GO" id="GO:0006729">
    <property type="term" value="P:tetrahydrobiopterin biosynthetic process"/>
    <property type="evidence" value="ECO:0007669"/>
    <property type="project" value="UniProtKB-UniPathway"/>
</dbReference>
<feature type="active site" description="Charge relay system" evidence="8">
    <location>
        <position position="91"/>
    </location>
</feature>
<evidence type="ECO:0000313" key="11">
    <source>
        <dbReference type="Proteomes" id="UP000319731"/>
    </source>
</evidence>
<evidence type="ECO:0000256" key="5">
    <source>
        <dbReference type="ARBA" id="ARBA00023007"/>
    </source>
</evidence>
<dbReference type="GeneID" id="42004535"/>
<dbReference type="InterPro" id="IPR007115">
    <property type="entry name" value="6-PTP_synth/QueD"/>
</dbReference>
<organism evidence="10 11">
    <name type="scientific">Synchytrium microbalum</name>
    <dbReference type="NCBI Taxonomy" id="1806994"/>
    <lineage>
        <taxon>Eukaryota</taxon>
        <taxon>Fungi</taxon>
        <taxon>Fungi incertae sedis</taxon>
        <taxon>Chytridiomycota</taxon>
        <taxon>Chytridiomycota incertae sedis</taxon>
        <taxon>Chytridiomycetes</taxon>
        <taxon>Synchytriales</taxon>
        <taxon>Synchytriaceae</taxon>
        <taxon>Synchytrium</taxon>
    </lineage>
</organism>
<dbReference type="InterPro" id="IPR038418">
    <property type="entry name" value="6-PTP_synth/QueD_sf"/>
</dbReference>
<keyword evidence="6 7" id="KW-0456">Lyase</keyword>
<dbReference type="Proteomes" id="UP000319731">
    <property type="component" value="Unassembled WGS sequence"/>
</dbReference>
<evidence type="ECO:0000256" key="6">
    <source>
        <dbReference type="ARBA" id="ARBA00023239"/>
    </source>
</evidence>
<protein>
    <recommendedName>
        <fullName evidence="7">6-pyruvoyl tetrahydrobiopterin synthase</fullName>
        <shortName evidence="7">PTP synthase</shortName>
        <shortName evidence="7">PTPS</shortName>
        <ecNumber evidence="7">4.2.3.12</ecNumber>
    </recommendedName>
</protein>
<comment type="catalytic activity">
    <reaction evidence="7">
        <text>7,8-dihydroneopterin 3'-triphosphate = 6-pyruvoyl-5,6,7,8-tetrahydropterin + triphosphate + H(+)</text>
        <dbReference type="Rhea" id="RHEA:22048"/>
        <dbReference type="ChEBI" id="CHEBI:15378"/>
        <dbReference type="ChEBI" id="CHEBI:18036"/>
        <dbReference type="ChEBI" id="CHEBI:58462"/>
        <dbReference type="ChEBI" id="CHEBI:136564"/>
        <dbReference type="EC" id="4.2.3.12"/>
    </reaction>
</comment>
<feature type="binding site" evidence="9">
    <location>
        <position position="50"/>
    </location>
    <ligand>
        <name>Zn(2+)</name>
        <dbReference type="ChEBI" id="CHEBI:29105"/>
    </ligand>
</feature>
<evidence type="ECO:0000256" key="4">
    <source>
        <dbReference type="ARBA" id="ARBA00022833"/>
    </source>
</evidence>
<dbReference type="Gene3D" id="3.30.479.10">
    <property type="entry name" value="6-pyruvoyl tetrahydropterin synthase/QueD"/>
    <property type="match status" value="1"/>
</dbReference>
<evidence type="ECO:0000256" key="7">
    <source>
        <dbReference type="PIRNR" id="PIRNR006113"/>
    </source>
</evidence>
<dbReference type="AlphaFoldDB" id="A0A507C363"/>
<keyword evidence="3 7" id="KW-0479">Metal-binding</keyword>
<keyword evidence="11" id="KW-1185">Reference proteome</keyword>
<evidence type="ECO:0000256" key="3">
    <source>
        <dbReference type="ARBA" id="ARBA00022723"/>
    </source>
</evidence>
<dbReference type="RefSeq" id="XP_031024775.1">
    <property type="nucleotide sequence ID" value="XM_031169238.1"/>
</dbReference>
<evidence type="ECO:0000256" key="1">
    <source>
        <dbReference type="ARBA" id="ARBA00005126"/>
    </source>
</evidence>
<comment type="pathway">
    <text evidence="1 7">Cofactor biosynthesis; tetrahydrobiopterin biosynthesis; tetrahydrobiopterin from 7,8-dihydroneopterin triphosphate: step 1/3.</text>
</comment>
<dbReference type="PIRSF" id="PIRSF006113">
    <property type="entry name" value="PTP_synth"/>
    <property type="match status" value="1"/>
</dbReference>
<keyword evidence="4 7" id="KW-0862">Zinc</keyword>
<dbReference type="EMBL" id="QEAO01000017">
    <property type="protein sequence ID" value="TPX33891.1"/>
    <property type="molecule type" value="Genomic_DNA"/>
</dbReference>
<proteinExistence type="inferred from homology"/>
<feature type="binding site" evidence="9">
    <location>
        <position position="25"/>
    </location>
    <ligand>
        <name>Zn(2+)</name>
        <dbReference type="ChEBI" id="CHEBI:29105"/>
    </ligand>
</feature>
<reference evidence="10 11" key="1">
    <citation type="journal article" date="2019" name="Sci. Rep.">
        <title>Comparative genomics of chytrid fungi reveal insights into the obligate biotrophic and pathogenic lifestyle of Synchytrium endobioticum.</title>
        <authorList>
            <person name="van de Vossenberg B.T.L.H."/>
            <person name="Warris S."/>
            <person name="Nguyen H.D.T."/>
            <person name="van Gent-Pelzer M.P.E."/>
            <person name="Joly D.L."/>
            <person name="van de Geest H.C."/>
            <person name="Bonants P.J.M."/>
            <person name="Smith D.S."/>
            <person name="Levesque C.A."/>
            <person name="van der Lee T.A.J."/>
        </authorList>
    </citation>
    <scope>NUCLEOTIDE SEQUENCE [LARGE SCALE GENOMIC DNA]</scope>
    <source>
        <strain evidence="10 11">JEL517</strain>
    </source>
</reference>
<dbReference type="OrthoDB" id="14045at2759"/>
<name>A0A507C363_9FUNG</name>
<dbReference type="PANTHER" id="PTHR12589:SF7">
    <property type="entry name" value="6-PYRUVOYL TETRAHYDROBIOPTERIN SYNTHASE"/>
    <property type="match status" value="1"/>
</dbReference>
<feature type="active site" description="Proton acceptor" evidence="8">
    <location>
        <position position="44"/>
    </location>
</feature>
<evidence type="ECO:0000256" key="9">
    <source>
        <dbReference type="PIRSR" id="PIRSR006113-2"/>
    </source>
</evidence>
<dbReference type="GO" id="GO:0003874">
    <property type="term" value="F:6-pyruvoyltetrahydropterin synthase activity"/>
    <property type="evidence" value="ECO:0007669"/>
    <property type="project" value="UniProtKB-EC"/>
</dbReference>
<dbReference type="PANTHER" id="PTHR12589">
    <property type="entry name" value="PYRUVOYL TETRAHYDROBIOPTERIN SYNTHASE"/>
    <property type="match status" value="1"/>
</dbReference>
<dbReference type="Pfam" id="PF01242">
    <property type="entry name" value="PTPS"/>
    <property type="match status" value="1"/>
</dbReference>
<feature type="active site" description="Charge relay system" evidence="8">
    <location>
        <position position="135"/>
    </location>
</feature>
<dbReference type="EC" id="4.2.3.12" evidence="7"/>
<comment type="cofactor">
    <cofactor evidence="7 9">
        <name>Zn(2+)</name>
        <dbReference type="ChEBI" id="CHEBI:29105"/>
    </cofactor>
    <text evidence="7 9">Binds 1 zinc ion per subunit.</text>
</comment>
<comment type="similarity">
    <text evidence="2 7">Belongs to the PTPS family.</text>
</comment>
<dbReference type="GO" id="GO:0046872">
    <property type="term" value="F:metal ion binding"/>
    <property type="evidence" value="ECO:0007669"/>
    <property type="project" value="UniProtKB-KW"/>
</dbReference>
<comment type="caution">
    <text evidence="10">The sequence shown here is derived from an EMBL/GenBank/DDBJ whole genome shotgun (WGS) entry which is preliminary data.</text>
</comment>